<dbReference type="GO" id="GO:0005829">
    <property type="term" value="C:cytosol"/>
    <property type="evidence" value="ECO:0007669"/>
    <property type="project" value="EnsemblFungi"/>
</dbReference>
<dbReference type="EMBL" id="CP014501">
    <property type="protein sequence ID" value="ANB12501.1"/>
    <property type="molecule type" value="Genomic_DNA"/>
</dbReference>
<dbReference type="Pfam" id="PF00150">
    <property type="entry name" value="Cellulase"/>
    <property type="match status" value="1"/>
</dbReference>
<evidence type="ECO:0000256" key="3">
    <source>
        <dbReference type="ARBA" id="ARBA00023295"/>
    </source>
</evidence>
<dbReference type="Proteomes" id="UP000189580">
    <property type="component" value="Chromosome a"/>
</dbReference>
<dbReference type="GO" id="GO:1904462">
    <property type="term" value="P:ergosteryl 3-beta-D-glucoside catabolic process"/>
    <property type="evidence" value="ECO:0007669"/>
    <property type="project" value="EnsemblFungi"/>
</dbReference>
<keyword evidence="3" id="KW-0326">Glycosidase</keyword>
<feature type="domain" description="Glycoside hydrolase family 5 C-terminal" evidence="6">
    <location>
        <begin position="642"/>
        <end position="726"/>
    </location>
</feature>
<protein>
    <submittedName>
        <fullName evidence="7">Hydrolase</fullName>
    </submittedName>
</protein>
<dbReference type="SUPFAM" id="SSF51445">
    <property type="entry name" value="(Trans)glycosidases"/>
    <property type="match status" value="1"/>
</dbReference>
<dbReference type="InterPro" id="IPR017853">
    <property type="entry name" value="GH"/>
</dbReference>
<dbReference type="RefSeq" id="XP_018734978.1">
    <property type="nucleotide sequence ID" value="XM_018882717.1"/>
</dbReference>
<evidence type="ECO:0000313" key="7">
    <source>
        <dbReference type="EMBL" id="ANB12501.1"/>
    </source>
</evidence>
<dbReference type="AlphaFoldDB" id="A0A167D5A2"/>
<proteinExistence type="inferred from homology"/>
<sequence>MPYSLVVDELGNFRDGKNRVVVLRGINLDGSSKLPAKPPLTTYTPVDETNPNDPFWDGDNVSFIGRPLDLEEAPEHLERIRSWGYNTIRYLYSWEAIEHSGPGIYDDDFIDYSIKVLKLLKSYGFYIILDPHQDVWGRYSGGSGAPLWTYYLVGMDPKTFTVTNAAFVQNLFPKEEGGPENFPKMFWATNYYRFVCQVMFTLFFAGRHFAPNAIVNGKNIQDYLQDSLLDAMIYFYKQIEEKAGELYEIDEVNGGGGILGSETLNEPNPGLAGFKDIGVVPKTQNLKLGTTPTAFQSMLLASGHAVTVENYEFGSLGPKRVGTKSVDPKGVSVWCTDNKYDLKYGWERSSTWKLGECIWAQHGVWDPQSLKLLKPEYFAFDHQGKEIDDDQFVNIYFVEYWTSFYRAHRQHLPPQLYLMCQPPVLALPPNLKGTDLIDNRVVYAPHFYDGITLMLKRWSRVWNVDTLGYIRGKYSSPIFAIKLGESNIRKCLQEQFSEIKAEGREYMGSIASFMTETGIPFDMDNRKAYSDGDYSSQIAALDTTSSAVEASNFNVAFWGYTTLNKHERGDFWNGEDFSFWSSDSNGPKPESKKVALNDEHDSDSSVLTRVRTEVSNQASVETLGPRKKRSTSGVRAVAAILRPFPLSIVGTIHSYSFDLQKSTFRLTINAERAPQKETPTEIYVPEYHFSAEDMAVEVTSGRWVYDLDTQVLSWWHAETDKQTIQIQSSEDIASSSGCSCCIM</sequence>
<dbReference type="Gene3D" id="3.20.20.80">
    <property type="entry name" value="Glycosidases"/>
    <property type="match status" value="2"/>
</dbReference>
<dbReference type="Pfam" id="PF18564">
    <property type="entry name" value="Glyco_hydro_5_C"/>
    <property type="match status" value="1"/>
</dbReference>
<dbReference type="FunFam" id="3.20.20.80:FF:000174">
    <property type="entry name" value="YIR007W-like protein"/>
    <property type="match status" value="1"/>
</dbReference>
<dbReference type="PANTHER" id="PTHR31308:SF5">
    <property type="entry name" value="ERGOSTERYL-BETA-GLUCOSIDASE"/>
    <property type="match status" value="1"/>
</dbReference>
<evidence type="ECO:0000256" key="4">
    <source>
        <dbReference type="SAM" id="MobiDB-lite"/>
    </source>
</evidence>
<evidence type="ECO:0000259" key="6">
    <source>
        <dbReference type="Pfam" id="PF18564"/>
    </source>
</evidence>
<evidence type="ECO:0000259" key="5">
    <source>
        <dbReference type="Pfam" id="PF00150"/>
    </source>
</evidence>
<dbReference type="InterPro" id="IPR013780">
    <property type="entry name" value="Glyco_hydro_b"/>
</dbReference>
<dbReference type="InterPro" id="IPR052066">
    <property type="entry name" value="Glycosphingolipid_Hydrolases"/>
</dbReference>
<dbReference type="KEGG" id="slb:AWJ20_757"/>
<name>A0A167D5A2_9ASCO</name>
<dbReference type="GeneID" id="30037824"/>
<organism evidence="7 8">
    <name type="scientific">Sugiyamaella lignohabitans</name>
    <dbReference type="NCBI Taxonomy" id="796027"/>
    <lineage>
        <taxon>Eukaryota</taxon>
        <taxon>Fungi</taxon>
        <taxon>Dikarya</taxon>
        <taxon>Ascomycota</taxon>
        <taxon>Saccharomycotina</taxon>
        <taxon>Dipodascomycetes</taxon>
        <taxon>Dipodascales</taxon>
        <taxon>Trichomonascaceae</taxon>
        <taxon>Sugiyamaella</taxon>
    </lineage>
</organism>
<dbReference type="PANTHER" id="PTHR31308">
    <property type="match status" value="1"/>
</dbReference>
<feature type="region of interest" description="Disordered" evidence="4">
    <location>
        <begin position="583"/>
        <end position="606"/>
    </location>
</feature>
<evidence type="ECO:0000256" key="1">
    <source>
        <dbReference type="ARBA" id="ARBA00005641"/>
    </source>
</evidence>
<comment type="similarity">
    <text evidence="1">Belongs to the glycosyl hydrolase 5 (cellulase A) family.</text>
</comment>
<evidence type="ECO:0000313" key="8">
    <source>
        <dbReference type="Proteomes" id="UP000189580"/>
    </source>
</evidence>
<dbReference type="InterPro" id="IPR041036">
    <property type="entry name" value="GH5_C"/>
</dbReference>
<accession>A0A167D5A2</accession>
<dbReference type="OrthoDB" id="9971853at2759"/>
<gene>
    <name evidence="7" type="ORF">AWJ20_757</name>
</gene>
<keyword evidence="8" id="KW-1185">Reference proteome</keyword>
<feature type="domain" description="Glycoside hydrolase family 5" evidence="5">
    <location>
        <begin position="75"/>
        <end position="136"/>
    </location>
</feature>
<reference evidence="7 8" key="1">
    <citation type="submission" date="2016-02" db="EMBL/GenBank/DDBJ databases">
        <title>Complete genome sequence and transcriptome regulation of the pentose utilising yeast Sugiyamaella lignohabitans.</title>
        <authorList>
            <person name="Bellasio M."/>
            <person name="Peymann A."/>
            <person name="Valli M."/>
            <person name="Sipitzky M."/>
            <person name="Graf A."/>
            <person name="Sauer M."/>
            <person name="Marx H."/>
            <person name="Mattanovich D."/>
        </authorList>
    </citation>
    <scope>NUCLEOTIDE SEQUENCE [LARGE SCALE GENOMIC DNA]</scope>
    <source>
        <strain evidence="7 8">CBS 10342</strain>
    </source>
</reference>
<dbReference type="GO" id="GO:0000272">
    <property type="term" value="P:polysaccharide catabolic process"/>
    <property type="evidence" value="ECO:0007669"/>
    <property type="project" value="InterPro"/>
</dbReference>
<dbReference type="GO" id="GO:0050295">
    <property type="term" value="F:steryl-beta-glucosidase activity"/>
    <property type="evidence" value="ECO:0007669"/>
    <property type="project" value="EnsemblFungi"/>
</dbReference>
<dbReference type="Gene3D" id="2.60.40.1180">
    <property type="entry name" value="Golgi alpha-mannosidase II"/>
    <property type="match status" value="1"/>
</dbReference>
<evidence type="ECO:0000256" key="2">
    <source>
        <dbReference type="ARBA" id="ARBA00022801"/>
    </source>
</evidence>
<dbReference type="InterPro" id="IPR001547">
    <property type="entry name" value="Glyco_hydro_5"/>
</dbReference>
<keyword evidence="2 7" id="KW-0378">Hydrolase</keyword>
<feature type="compositionally biased region" description="Basic and acidic residues" evidence="4">
    <location>
        <begin position="589"/>
        <end position="603"/>
    </location>
</feature>